<accession>A0A3P9MNG8</accession>
<name>A0A3P9MNG8_ORYLA</name>
<dbReference type="Proteomes" id="UP000265180">
    <property type="component" value="Chromosome 10"/>
</dbReference>
<reference evidence="2" key="3">
    <citation type="submission" date="2025-08" db="UniProtKB">
        <authorList>
            <consortium name="Ensembl"/>
        </authorList>
    </citation>
    <scope>IDENTIFICATION</scope>
    <source>
        <strain evidence="2">HNI</strain>
    </source>
</reference>
<feature type="compositionally biased region" description="Polar residues" evidence="1">
    <location>
        <begin position="159"/>
        <end position="176"/>
    </location>
</feature>
<reference evidence="2 3" key="2">
    <citation type="submission" date="2017-04" db="EMBL/GenBank/DDBJ databases">
        <title>CpG methylation of centromeres and impact of large insertions on vertebrate speciation.</title>
        <authorList>
            <person name="Ichikawa K."/>
            <person name="Yoshimura J."/>
            <person name="Morishita S."/>
        </authorList>
    </citation>
    <scope>NUCLEOTIDE SEQUENCE</scope>
    <source>
        <strain evidence="2 3">HNI</strain>
    </source>
</reference>
<dbReference type="PANTHER" id="PTHR21301:SF10">
    <property type="entry name" value="REVERSE TRANSCRIPTASE DOMAIN-CONTAINING PROTEIN"/>
    <property type="match status" value="1"/>
</dbReference>
<feature type="region of interest" description="Disordered" evidence="1">
    <location>
        <begin position="157"/>
        <end position="176"/>
    </location>
</feature>
<evidence type="ECO:0000313" key="3">
    <source>
        <dbReference type="Proteomes" id="UP000265180"/>
    </source>
</evidence>
<sequence length="176" mass="20346">LPPRYIHSNINTHTSLKDSKRNTNIVIKPADKGSSIVIMDREDYIAEAHRQLSNTEYYKPLQEPLYMDTAKEIRQILKSMKQNKIITSKQLQFLQGPNPPHPRIFYLLPKIHKKTEIWTIPHRIPPGRPIVSDCSSVSYGTAQYIDHFLGHLSMKHPTYSPSQPQPNLTLGVQQKW</sequence>
<protein>
    <submittedName>
        <fullName evidence="2">Uncharacterized protein</fullName>
    </submittedName>
</protein>
<reference evidence="2" key="4">
    <citation type="submission" date="2025-09" db="UniProtKB">
        <authorList>
            <consortium name="Ensembl"/>
        </authorList>
    </citation>
    <scope>IDENTIFICATION</scope>
    <source>
        <strain evidence="2">HNI</strain>
    </source>
</reference>
<evidence type="ECO:0000313" key="2">
    <source>
        <dbReference type="Ensembl" id="ENSORLP00020034488.1"/>
    </source>
</evidence>
<evidence type="ECO:0000256" key="1">
    <source>
        <dbReference type="SAM" id="MobiDB-lite"/>
    </source>
</evidence>
<proteinExistence type="predicted"/>
<reference key="1">
    <citation type="journal article" date="2007" name="Nature">
        <title>The medaka draft genome and insights into vertebrate genome evolution.</title>
        <authorList>
            <person name="Kasahara M."/>
            <person name="Naruse K."/>
            <person name="Sasaki S."/>
            <person name="Nakatani Y."/>
            <person name="Qu W."/>
            <person name="Ahsan B."/>
            <person name="Yamada T."/>
            <person name="Nagayasu Y."/>
            <person name="Doi K."/>
            <person name="Kasai Y."/>
            <person name="Jindo T."/>
            <person name="Kobayashi D."/>
            <person name="Shimada A."/>
            <person name="Toyoda A."/>
            <person name="Kuroki Y."/>
            <person name="Fujiyama A."/>
            <person name="Sasaki T."/>
            <person name="Shimizu A."/>
            <person name="Asakawa S."/>
            <person name="Shimizu N."/>
            <person name="Hashimoto S."/>
            <person name="Yang J."/>
            <person name="Lee Y."/>
            <person name="Matsushima K."/>
            <person name="Sugano S."/>
            <person name="Sakaizumi M."/>
            <person name="Narita T."/>
            <person name="Ohishi K."/>
            <person name="Haga S."/>
            <person name="Ohta F."/>
            <person name="Nomoto H."/>
            <person name="Nogata K."/>
            <person name="Morishita T."/>
            <person name="Endo T."/>
            <person name="Shin-I T."/>
            <person name="Takeda H."/>
            <person name="Morishita S."/>
            <person name="Kohara Y."/>
        </authorList>
    </citation>
    <scope>NUCLEOTIDE SEQUENCE [LARGE SCALE GENOMIC DNA]</scope>
    <source>
        <strain>Hd-rR</strain>
    </source>
</reference>
<organism evidence="2 3">
    <name type="scientific">Oryzias latipes</name>
    <name type="common">Japanese rice fish</name>
    <name type="synonym">Japanese killifish</name>
    <dbReference type="NCBI Taxonomy" id="8090"/>
    <lineage>
        <taxon>Eukaryota</taxon>
        <taxon>Metazoa</taxon>
        <taxon>Chordata</taxon>
        <taxon>Craniata</taxon>
        <taxon>Vertebrata</taxon>
        <taxon>Euteleostomi</taxon>
        <taxon>Actinopterygii</taxon>
        <taxon>Neopterygii</taxon>
        <taxon>Teleostei</taxon>
        <taxon>Neoteleostei</taxon>
        <taxon>Acanthomorphata</taxon>
        <taxon>Ovalentaria</taxon>
        <taxon>Atherinomorphae</taxon>
        <taxon>Beloniformes</taxon>
        <taxon>Adrianichthyidae</taxon>
        <taxon>Oryziinae</taxon>
        <taxon>Oryzias</taxon>
    </lineage>
</organism>
<dbReference type="PANTHER" id="PTHR21301">
    <property type="entry name" value="REVERSE TRANSCRIPTASE"/>
    <property type="match status" value="1"/>
</dbReference>
<dbReference type="AlphaFoldDB" id="A0A3P9MNG8"/>
<dbReference type="Ensembl" id="ENSORLT00020029264.1">
    <property type="protein sequence ID" value="ENSORLP00020034488.1"/>
    <property type="gene ID" value="ENSORLG00020020978.1"/>
</dbReference>